<evidence type="ECO:0000313" key="4">
    <source>
        <dbReference type="EMBL" id="EME30958.1"/>
    </source>
</evidence>
<dbReference type="GeneID" id="17089652"/>
<dbReference type="Proteomes" id="UP000030680">
    <property type="component" value="Unassembled WGS sequence"/>
</dbReference>
<dbReference type="KEGG" id="gsl:Gasu_17250"/>
<accession>M2Y4R9</accession>
<feature type="compositionally biased region" description="Basic and acidic residues" evidence="3">
    <location>
        <begin position="1"/>
        <end position="25"/>
    </location>
</feature>
<evidence type="ECO:0000313" key="5">
    <source>
        <dbReference type="Proteomes" id="UP000030680"/>
    </source>
</evidence>
<dbReference type="AlphaFoldDB" id="M2Y4R9"/>
<feature type="region of interest" description="Disordered" evidence="3">
    <location>
        <begin position="1"/>
        <end position="36"/>
    </location>
</feature>
<protein>
    <submittedName>
        <fullName evidence="4">Uncharacterized protein</fullName>
    </submittedName>
</protein>
<keyword evidence="5" id="KW-1185">Reference proteome</keyword>
<sequence>MQQEHRAVKDSSADKLVKEQEDSLRRKYGNLPDKRHLLQQRLKANHMHERKFFDSADATLAKQGKELAEEVGVEHAYPTSEDECSDGSSRSSGSSSRNPQTLAKHQQHLETGPTQADPQPEDSVK</sequence>
<proteinExistence type="inferred from homology"/>
<gene>
    <name evidence="4" type="ORF">Gasu_17250</name>
</gene>
<dbReference type="Gramene" id="EME30958">
    <property type="protein sequence ID" value="EME30958"/>
    <property type="gene ID" value="Gasu_17250"/>
</dbReference>
<dbReference type="InterPro" id="IPR006760">
    <property type="entry name" value="Endosulphine"/>
</dbReference>
<evidence type="ECO:0000256" key="1">
    <source>
        <dbReference type="ARBA" id="ARBA00010520"/>
    </source>
</evidence>
<evidence type="ECO:0000256" key="2">
    <source>
        <dbReference type="RuleBase" id="RU363120"/>
    </source>
</evidence>
<dbReference type="RefSeq" id="XP_005707478.1">
    <property type="nucleotide sequence ID" value="XM_005707421.1"/>
</dbReference>
<dbReference type="OrthoDB" id="5949865at2759"/>
<dbReference type="EMBL" id="KB454495">
    <property type="protein sequence ID" value="EME30958.1"/>
    <property type="molecule type" value="Genomic_DNA"/>
</dbReference>
<evidence type="ECO:0000256" key="3">
    <source>
        <dbReference type="SAM" id="MobiDB-lite"/>
    </source>
</evidence>
<comment type="similarity">
    <text evidence="1 2">Belongs to the endosulfine family.</text>
</comment>
<feature type="compositionally biased region" description="Low complexity" evidence="3">
    <location>
        <begin position="86"/>
        <end position="97"/>
    </location>
</feature>
<feature type="region of interest" description="Disordered" evidence="3">
    <location>
        <begin position="66"/>
        <end position="125"/>
    </location>
</feature>
<dbReference type="Pfam" id="PF04667">
    <property type="entry name" value="Endosulfine"/>
    <property type="match status" value="1"/>
</dbReference>
<reference evidence="5" key="1">
    <citation type="journal article" date="2013" name="Science">
        <title>Gene transfer from bacteria and archaea facilitated evolution of an extremophilic eukaryote.</title>
        <authorList>
            <person name="Schonknecht G."/>
            <person name="Chen W.H."/>
            <person name="Ternes C.M."/>
            <person name="Barbier G.G."/>
            <person name="Shrestha R.P."/>
            <person name="Stanke M."/>
            <person name="Brautigam A."/>
            <person name="Baker B.J."/>
            <person name="Banfield J.F."/>
            <person name="Garavito R.M."/>
            <person name="Carr K."/>
            <person name="Wilkerson C."/>
            <person name="Rensing S.A."/>
            <person name="Gagneul D."/>
            <person name="Dickenson N.E."/>
            <person name="Oesterhelt C."/>
            <person name="Lercher M.J."/>
            <person name="Weber A.P."/>
        </authorList>
    </citation>
    <scope>NUCLEOTIDE SEQUENCE [LARGE SCALE GENOMIC DNA]</scope>
    <source>
        <strain evidence="5">074W</strain>
    </source>
</reference>
<name>M2Y4R9_GALSU</name>
<organism evidence="4 5">
    <name type="scientific">Galdieria sulphuraria</name>
    <name type="common">Red alga</name>
    <dbReference type="NCBI Taxonomy" id="130081"/>
    <lineage>
        <taxon>Eukaryota</taxon>
        <taxon>Rhodophyta</taxon>
        <taxon>Bangiophyceae</taxon>
        <taxon>Galdieriales</taxon>
        <taxon>Galdieriaceae</taxon>
        <taxon>Galdieria</taxon>
    </lineage>
</organism>